<proteinExistence type="predicted"/>
<name>A0A6G0QYY6_9STRA</name>
<accession>A0A6G0QYY6</accession>
<feature type="transmembrane region" description="Helical" evidence="1">
    <location>
        <begin position="15"/>
        <end position="36"/>
    </location>
</feature>
<organism evidence="2 3">
    <name type="scientific">Phytophthora fragariae</name>
    <dbReference type="NCBI Taxonomy" id="53985"/>
    <lineage>
        <taxon>Eukaryota</taxon>
        <taxon>Sar</taxon>
        <taxon>Stramenopiles</taxon>
        <taxon>Oomycota</taxon>
        <taxon>Peronosporomycetes</taxon>
        <taxon>Peronosporales</taxon>
        <taxon>Peronosporaceae</taxon>
        <taxon>Phytophthora</taxon>
    </lineage>
</organism>
<sequence>MVASAMTLLASELEWFVGVAVIVAVLEPLLVSASALEPTVLAVEPRVAVVVVVVEVVVVLKLLGVVASALEPMMLVVEPRVAEVAVVALLEPLIMVVSELEPVVSV</sequence>
<gene>
    <name evidence="2" type="ORF">PF008_g20880</name>
</gene>
<keyword evidence="1" id="KW-0812">Transmembrane</keyword>
<comment type="caution">
    <text evidence="2">The sequence shown here is derived from an EMBL/GenBank/DDBJ whole genome shotgun (WGS) entry which is preliminary data.</text>
</comment>
<evidence type="ECO:0000256" key="1">
    <source>
        <dbReference type="SAM" id="Phobius"/>
    </source>
</evidence>
<feature type="transmembrane region" description="Helical" evidence="1">
    <location>
        <begin position="48"/>
        <end position="70"/>
    </location>
</feature>
<dbReference type="AlphaFoldDB" id="A0A6G0QYY6"/>
<reference evidence="2 3" key="1">
    <citation type="submission" date="2018-09" db="EMBL/GenBank/DDBJ databases">
        <title>Genomic investigation of the strawberry pathogen Phytophthora fragariae indicates pathogenicity is determined by transcriptional variation in three key races.</title>
        <authorList>
            <person name="Adams T.M."/>
            <person name="Armitage A.D."/>
            <person name="Sobczyk M.K."/>
            <person name="Bates H.J."/>
            <person name="Dunwell J.M."/>
            <person name="Nellist C.F."/>
            <person name="Harrison R.J."/>
        </authorList>
    </citation>
    <scope>NUCLEOTIDE SEQUENCE [LARGE SCALE GENOMIC DNA]</scope>
    <source>
        <strain evidence="2 3">NOV-77</strain>
    </source>
</reference>
<protein>
    <submittedName>
        <fullName evidence="2">Uncharacterized protein</fullName>
    </submittedName>
</protein>
<evidence type="ECO:0000313" key="3">
    <source>
        <dbReference type="Proteomes" id="UP000486351"/>
    </source>
</evidence>
<evidence type="ECO:0000313" key="2">
    <source>
        <dbReference type="EMBL" id="KAE9308771.1"/>
    </source>
</evidence>
<dbReference type="EMBL" id="QXFY01001819">
    <property type="protein sequence ID" value="KAE9308771.1"/>
    <property type="molecule type" value="Genomic_DNA"/>
</dbReference>
<dbReference type="Proteomes" id="UP000486351">
    <property type="component" value="Unassembled WGS sequence"/>
</dbReference>
<keyword evidence="1" id="KW-0472">Membrane</keyword>
<keyword evidence="1" id="KW-1133">Transmembrane helix</keyword>